<dbReference type="RefSeq" id="WP_259450816.1">
    <property type="nucleotide sequence ID" value="NZ_CP119520.1"/>
</dbReference>
<comment type="caution">
    <text evidence="1">The sequence shown here is derived from an EMBL/GenBank/DDBJ whole genome shotgun (WGS) entry which is preliminary data.</text>
</comment>
<reference evidence="1" key="1">
    <citation type="submission" date="2022-08" db="EMBL/GenBank/DDBJ databases">
        <title>Reclassification of Massilia species as members of the genera Telluria, Duganella, Pseudoduganella, Mokoshia gen. nov. and Zemynaea gen. nov. using orthogonal and non-orthogonal genome-based approaches.</title>
        <authorList>
            <person name="Bowman J.P."/>
        </authorList>
    </citation>
    <scope>NUCLEOTIDE SEQUENCE</scope>
    <source>
        <strain evidence="1">LMG 11547</strain>
    </source>
</reference>
<proteinExistence type="predicted"/>
<organism evidence="1 2">
    <name type="scientific">Telluria mixta</name>
    <dbReference type="NCBI Taxonomy" id="34071"/>
    <lineage>
        <taxon>Bacteria</taxon>
        <taxon>Pseudomonadati</taxon>
        <taxon>Pseudomonadota</taxon>
        <taxon>Betaproteobacteria</taxon>
        <taxon>Burkholderiales</taxon>
        <taxon>Oxalobacteraceae</taxon>
        <taxon>Telluria group</taxon>
        <taxon>Telluria</taxon>
    </lineage>
</organism>
<evidence type="ECO:0000313" key="2">
    <source>
        <dbReference type="Proteomes" id="UP001165263"/>
    </source>
</evidence>
<gene>
    <name evidence="1" type="ORF">NX786_20825</name>
</gene>
<protein>
    <submittedName>
        <fullName evidence="1">Uncharacterized protein</fullName>
    </submittedName>
</protein>
<keyword evidence="2" id="KW-1185">Reference proteome</keyword>
<name>A0ABT2C363_9BURK</name>
<evidence type="ECO:0000313" key="1">
    <source>
        <dbReference type="EMBL" id="MCS0631776.1"/>
    </source>
</evidence>
<sequence length="162" mass="17612">MKLIATRRGRTDKYDDLLCVRRDGSTTGCAMPRQGILPHDLVHYVVESTLGWCHAFYGMIAAGADIGPAMEQAHDPGNAALADQAIHAEAVVESLQAQLWSGTFDAAMFDEGVRTACTGRGRSVPTLPADIGRRLFDAVLALDARWQQVPWHGTLELDLPDL</sequence>
<dbReference type="Proteomes" id="UP001165263">
    <property type="component" value="Unassembled WGS sequence"/>
</dbReference>
<dbReference type="EMBL" id="JANUHC010000007">
    <property type="protein sequence ID" value="MCS0631776.1"/>
    <property type="molecule type" value="Genomic_DNA"/>
</dbReference>
<accession>A0ABT2C363</accession>